<name>A0A537J4T6_9BACT</name>
<keyword evidence="2" id="KW-0812">Transmembrane</keyword>
<evidence type="ECO:0000313" key="3">
    <source>
        <dbReference type="EMBL" id="TMI78066.1"/>
    </source>
</evidence>
<feature type="compositionally biased region" description="Low complexity" evidence="1">
    <location>
        <begin position="38"/>
        <end position="47"/>
    </location>
</feature>
<dbReference type="GO" id="GO:0015221">
    <property type="term" value="F:lipopolysaccharide transmembrane transporter activity"/>
    <property type="evidence" value="ECO:0007669"/>
    <property type="project" value="InterPro"/>
</dbReference>
<evidence type="ECO:0000256" key="2">
    <source>
        <dbReference type="SAM" id="Phobius"/>
    </source>
</evidence>
<feature type="region of interest" description="Disordered" evidence="1">
    <location>
        <begin position="37"/>
        <end position="88"/>
    </location>
</feature>
<organism evidence="3 4">
    <name type="scientific">Candidatus Segetimicrobium genomatis</name>
    <dbReference type="NCBI Taxonomy" id="2569760"/>
    <lineage>
        <taxon>Bacteria</taxon>
        <taxon>Bacillati</taxon>
        <taxon>Candidatus Sysuimicrobiota</taxon>
        <taxon>Candidatus Sysuimicrobiia</taxon>
        <taxon>Candidatus Sysuimicrobiales</taxon>
        <taxon>Candidatus Segetimicrobiaceae</taxon>
        <taxon>Candidatus Segetimicrobium</taxon>
    </lineage>
</organism>
<dbReference type="Proteomes" id="UP000318093">
    <property type="component" value="Unassembled WGS sequence"/>
</dbReference>
<accession>A0A537J4T6</accession>
<dbReference type="EMBL" id="VBAN01000453">
    <property type="protein sequence ID" value="TMI78066.1"/>
    <property type="molecule type" value="Genomic_DNA"/>
</dbReference>
<sequence>MSIVAAWAAVRRCLFWGIPGVLVAVLVWTMLPHGGPRAASPEPAASAVPGLPRPSTGAGSGEDPARTAESPERLAEPPAARISQGDLVGSDEAGHPLWRVVAADVTLAQDKQTVLLKRVHATFFQTGGQIIVTGERGTYSTRTREIDITGNVHGTSSSGRQLFADRLHWTPGSGTITGYGHIRVVEERVVMYADRMVSNTTLGQTQFFGDVHAVAR</sequence>
<gene>
    <name evidence="3" type="primary">lptC</name>
    <name evidence="3" type="ORF">E6H03_12745</name>
</gene>
<evidence type="ECO:0000313" key="4">
    <source>
        <dbReference type="Proteomes" id="UP000318093"/>
    </source>
</evidence>
<protein>
    <submittedName>
        <fullName evidence="3">LPS export ABC transporter periplasmic protein LptC</fullName>
    </submittedName>
</protein>
<keyword evidence="2" id="KW-0472">Membrane</keyword>
<dbReference type="InterPro" id="IPR026265">
    <property type="entry name" value="LptC"/>
</dbReference>
<reference evidence="3 4" key="1">
    <citation type="journal article" date="2019" name="Nat. Microbiol.">
        <title>Mediterranean grassland soil C-N compound turnover is dependent on rainfall and depth, and is mediated by genomically divergent microorganisms.</title>
        <authorList>
            <person name="Diamond S."/>
            <person name="Andeer P.F."/>
            <person name="Li Z."/>
            <person name="Crits-Christoph A."/>
            <person name="Burstein D."/>
            <person name="Anantharaman K."/>
            <person name="Lane K.R."/>
            <person name="Thomas B.C."/>
            <person name="Pan C."/>
            <person name="Northen T.R."/>
            <person name="Banfield J.F."/>
        </authorList>
    </citation>
    <scope>NUCLEOTIDE SEQUENCE [LARGE SCALE GENOMIC DNA]</scope>
    <source>
        <strain evidence="3">NP_6</strain>
    </source>
</reference>
<proteinExistence type="predicted"/>
<dbReference type="GO" id="GO:0005886">
    <property type="term" value="C:plasma membrane"/>
    <property type="evidence" value="ECO:0007669"/>
    <property type="project" value="InterPro"/>
</dbReference>
<dbReference type="NCBIfam" id="TIGR04409">
    <property type="entry name" value="LptC_YrbK"/>
    <property type="match status" value="1"/>
</dbReference>
<dbReference type="Gene3D" id="2.60.450.10">
    <property type="entry name" value="Lipopolysaccharide (LPS) transport protein A like domain"/>
    <property type="match status" value="1"/>
</dbReference>
<feature type="transmembrane region" description="Helical" evidence="2">
    <location>
        <begin position="12"/>
        <end position="31"/>
    </location>
</feature>
<dbReference type="AlphaFoldDB" id="A0A537J4T6"/>
<evidence type="ECO:0000256" key="1">
    <source>
        <dbReference type="SAM" id="MobiDB-lite"/>
    </source>
</evidence>
<keyword evidence="2" id="KW-1133">Transmembrane helix</keyword>
<feature type="compositionally biased region" description="Basic and acidic residues" evidence="1">
    <location>
        <begin position="63"/>
        <end position="75"/>
    </location>
</feature>
<dbReference type="InterPro" id="IPR010664">
    <property type="entry name" value="LipoPS_assembly_LptC-rel"/>
</dbReference>
<comment type="caution">
    <text evidence="3">The sequence shown here is derived from an EMBL/GenBank/DDBJ whole genome shotgun (WGS) entry which is preliminary data.</text>
</comment>
<dbReference type="Pfam" id="PF06835">
    <property type="entry name" value="LptC"/>
    <property type="match status" value="1"/>
</dbReference>